<accession>A0A6V7L2W8</accession>
<protein>
    <submittedName>
        <fullName evidence="2">Uncharacterized protein</fullName>
    </submittedName>
</protein>
<evidence type="ECO:0000256" key="1">
    <source>
        <dbReference type="SAM" id="MobiDB-lite"/>
    </source>
</evidence>
<dbReference type="AlphaFoldDB" id="A0A6V7L2W8"/>
<gene>
    <name evidence="2" type="ORF">BBRV_LOCUS95960</name>
</gene>
<evidence type="ECO:0000313" key="2">
    <source>
        <dbReference type="EMBL" id="CAD1570865.1"/>
    </source>
</evidence>
<name>A0A6V7L2W8_9HYME</name>
<reference evidence="2" key="1">
    <citation type="submission" date="2020-07" db="EMBL/GenBank/DDBJ databases">
        <authorList>
            <person name="Ferguson B K."/>
        </authorList>
    </citation>
    <scope>NUCLEOTIDE SEQUENCE</scope>
    <source>
        <strain evidence="2">L06</strain>
    </source>
</reference>
<feature type="region of interest" description="Disordered" evidence="1">
    <location>
        <begin position="1"/>
        <end position="42"/>
    </location>
</feature>
<dbReference type="EMBL" id="CADCXW020000332">
    <property type="protein sequence ID" value="CAD1570865.1"/>
    <property type="molecule type" value="Genomic_DNA"/>
</dbReference>
<organism evidence="2">
    <name type="scientific">Bracon brevicornis</name>
    <dbReference type="NCBI Taxonomy" id="1563983"/>
    <lineage>
        <taxon>Eukaryota</taxon>
        <taxon>Metazoa</taxon>
        <taxon>Ecdysozoa</taxon>
        <taxon>Arthropoda</taxon>
        <taxon>Hexapoda</taxon>
        <taxon>Insecta</taxon>
        <taxon>Pterygota</taxon>
        <taxon>Neoptera</taxon>
        <taxon>Endopterygota</taxon>
        <taxon>Hymenoptera</taxon>
        <taxon>Apocrita</taxon>
        <taxon>Ichneumonoidea</taxon>
        <taxon>Braconidae</taxon>
        <taxon>Braconinae</taxon>
        <taxon>Bracon</taxon>
    </lineage>
</organism>
<proteinExistence type="predicted"/>
<sequence>MPIPTRSLEKPPVPDVDVVEMLPRQRTNAEPDRPVERENRNVPVDDIFNPHLAEFFQPENQQNPQ</sequence>
<feature type="compositionally biased region" description="Basic and acidic residues" evidence="1">
    <location>
        <begin position="27"/>
        <end position="40"/>
    </location>
</feature>